<evidence type="ECO:0000313" key="2">
    <source>
        <dbReference type="EMBL" id="SDH97987.1"/>
    </source>
</evidence>
<gene>
    <name evidence="2" type="ORF">SAMN05216466_115150</name>
</gene>
<organism evidence="2 3">
    <name type="scientific">Paraburkholderia phenazinium</name>
    <dbReference type="NCBI Taxonomy" id="60549"/>
    <lineage>
        <taxon>Bacteria</taxon>
        <taxon>Pseudomonadati</taxon>
        <taxon>Pseudomonadota</taxon>
        <taxon>Betaproteobacteria</taxon>
        <taxon>Burkholderiales</taxon>
        <taxon>Burkholderiaceae</taxon>
        <taxon>Paraburkholderia</taxon>
    </lineage>
</organism>
<sequence length="102" mass="11074">MSGRFIRLGETGRKTVTIHVDGKAVEALAGDTVLVAMLCSVDHVRQSEFGNEVRAGFCLMGACQDCWVWTADGERLRACTTVVSEGLQIVTTQAEEQWANLA</sequence>
<dbReference type="Gene3D" id="3.10.20.440">
    <property type="entry name" value="2Fe-2S iron-sulphur cluster binding domain, sarcosine oxidase, alpha subunit, N-terminal domain"/>
    <property type="match status" value="1"/>
</dbReference>
<dbReference type="AlphaFoldDB" id="A0A1G8GUB9"/>
<keyword evidence="1" id="KW-0560">Oxidoreductase</keyword>
<proteinExistence type="predicted"/>
<evidence type="ECO:0000313" key="3">
    <source>
        <dbReference type="Proteomes" id="UP000199706"/>
    </source>
</evidence>
<dbReference type="InterPro" id="IPR036010">
    <property type="entry name" value="2Fe-2S_ferredoxin-like_sf"/>
</dbReference>
<dbReference type="RefSeq" id="WP_090689419.1">
    <property type="nucleotide sequence ID" value="NZ_CADERL010000024.1"/>
</dbReference>
<dbReference type="GO" id="GO:0016491">
    <property type="term" value="F:oxidoreductase activity"/>
    <property type="evidence" value="ECO:0007669"/>
    <property type="project" value="UniProtKB-KW"/>
</dbReference>
<dbReference type="Proteomes" id="UP000199706">
    <property type="component" value="Unassembled WGS sequence"/>
</dbReference>
<dbReference type="InterPro" id="IPR042204">
    <property type="entry name" value="2Fe-2S-bd_N"/>
</dbReference>
<dbReference type="OrthoDB" id="573392at2"/>
<protein>
    <submittedName>
        <fullName evidence="2">2Fe-2S iron-sulfur cluster binding domain-containing protein</fullName>
    </submittedName>
</protein>
<dbReference type="EMBL" id="FNCJ01000015">
    <property type="protein sequence ID" value="SDH97987.1"/>
    <property type="molecule type" value="Genomic_DNA"/>
</dbReference>
<name>A0A1G8GUB9_9BURK</name>
<dbReference type="SUPFAM" id="SSF54292">
    <property type="entry name" value="2Fe-2S ferredoxin-like"/>
    <property type="match status" value="1"/>
</dbReference>
<dbReference type="Pfam" id="PF13510">
    <property type="entry name" value="Fer2_4"/>
    <property type="match status" value="1"/>
</dbReference>
<dbReference type="GO" id="GO:0051536">
    <property type="term" value="F:iron-sulfur cluster binding"/>
    <property type="evidence" value="ECO:0007669"/>
    <property type="project" value="InterPro"/>
</dbReference>
<reference evidence="2 3" key="1">
    <citation type="submission" date="2016-10" db="EMBL/GenBank/DDBJ databases">
        <authorList>
            <person name="de Groot N.N."/>
        </authorList>
    </citation>
    <scope>NUCLEOTIDE SEQUENCE [LARGE SCALE GENOMIC DNA]</scope>
    <source>
        <strain evidence="2 3">LMG 2247</strain>
    </source>
</reference>
<evidence type="ECO:0000256" key="1">
    <source>
        <dbReference type="ARBA" id="ARBA00023002"/>
    </source>
</evidence>
<accession>A0A1G8GUB9</accession>